<sequence length="103" mass="11475">MSETASFIVKWFRFSGLNSLGVKYDIRRSNLYSAFSSFYIIFEQEASKQKLSPVSNNQGHEVKGSLPLASFSEQPVPIDVVLPSVDLGCTHLWLQSTVPLGLH</sequence>
<accession>A0ABD1W5Z2</accession>
<dbReference type="Proteomes" id="UP001604277">
    <property type="component" value="Unassembled WGS sequence"/>
</dbReference>
<organism evidence="1 2">
    <name type="scientific">Forsythia ovata</name>
    <dbReference type="NCBI Taxonomy" id="205694"/>
    <lineage>
        <taxon>Eukaryota</taxon>
        <taxon>Viridiplantae</taxon>
        <taxon>Streptophyta</taxon>
        <taxon>Embryophyta</taxon>
        <taxon>Tracheophyta</taxon>
        <taxon>Spermatophyta</taxon>
        <taxon>Magnoliopsida</taxon>
        <taxon>eudicotyledons</taxon>
        <taxon>Gunneridae</taxon>
        <taxon>Pentapetalae</taxon>
        <taxon>asterids</taxon>
        <taxon>lamiids</taxon>
        <taxon>Lamiales</taxon>
        <taxon>Oleaceae</taxon>
        <taxon>Forsythieae</taxon>
        <taxon>Forsythia</taxon>
    </lineage>
</organism>
<evidence type="ECO:0000313" key="2">
    <source>
        <dbReference type="Proteomes" id="UP001604277"/>
    </source>
</evidence>
<evidence type="ECO:0000313" key="1">
    <source>
        <dbReference type="EMBL" id="KAL2545059.1"/>
    </source>
</evidence>
<protein>
    <submittedName>
        <fullName evidence="1">Uncharacterized protein</fullName>
    </submittedName>
</protein>
<name>A0ABD1W5Z2_9LAMI</name>
<reference evidence="2" key="1">
    <citation type="submission" date="2024-07" db="EMBL/GenBank/DDBJ databases">
        <title>Two chromosome-level genome assemblies of Korean endemic species Abeliophyllum distichum and Forsythia ovata (Oleaceae).</title>
        <authorList>
            <person name="Jang H."/>
        </authorList>
    </citation>
    <scope>NUCLEOTIDE SEQUENCE [LARGE SCALE GENOMIC DNA]</scope>
</reference>
<dbReference type="EMBL" id="JBFOLJ010000004">
    <property type="protein sequence ID" value="KAL2545059.1"/>
    <property type="molecule type" value="Genomic_DNA"/>
</dbReference>
<comment type="caution">
    <text evidence="1">The sequence shown here is derived from an EMBL/GenBank/DDBJ whole genome shotgun (WGS) entry which is preliminary data.</text>
</comment>
<keyword evidence="2" id="KW-1185">Reference proteome</keyword>
<dbReference type="AlphaFoldDB" id="A0ABD1W5Z2"/>
<gene>
    <name evidence="1" type="ORF">Fot_14292</name>
</gene>
<proteinExistence type="predicted"/>